<dbReference type="Proteomes" id="UP000054408">
    <property type="component" value="Unassembled WGS sequence"/>
</dbReference>
<dbReference type="SUPFAM" id="SSF103506">
    <property type="entry name" value="Mitochondrial carrier"/>
    <property type="match status" value="1"/>
</dbReference>
<evidence type="ECO:0000256" key="1">
    <source>
        <dbReference type="ARBA" id="ARBA00004370"/>
    </source>
</evidence>
<evidence type="ECO:0000313" key="5">
    <source>
        <dbReference type="EMBL" id="KNC56266.1"/>
    </source>
</evidence>
<keyword evidence="3 4" id="KW-0472">Membrane</keyword>
<reference evidence="5 6" key="1">
    <citation type="submission" date="2010-05" db="EMBL/GenBank/DDBJ databases">
        <title>The Genome Sequence of Thecamonas trahens ATCC 50062.</title>
        <authorList>
            <consortium name="The Broad Institute Genome Sequencing Platform"/>
            <person name="Russ C."/>
            <person name="Cuomo C."/>
            <person name="Shea T."/>
            <person name="Young S.K."/>
            <person name="Zeng Q."/>
            <person name="Koehrsen M."/>
            <person name="Haas B."/>
            <person name="Borodovsky M."/>
            <person name="Guigo R."/>
            <person name="Alvarado L."/>
            <person name="Berlin A."/>
            <person name="Bochicchio J."/>
            <person name="Borenstein D."/>
            <person name="Chapman S."/>
            <person name="Chen Z."/>
            <person name="Freedman E."/>
            <person name="Gellesch M."/>
            <person name="Goldberg J."/>
            <person name="Griggs A."/>
            <person name="Gujja S."/>
            <person name="Heilman E."/>
            <person name="Heiman D."/>
            <person name="Hepburn T."/>
            <person name="Howarth C."/>
            <person name="Jen D."/>
            <person name="Larson L."/>
            <person name="Mehta T."/>
            <person name="Park D."/>
            <person name="Pearson M."/>
            <person name="Roberts A."/>
            <person name="Saif S."/>
            <person name="Shenoy N."/>
            <person name="Sisk P."/>
            <person name="Stolte C."/>
            <person name="Sykes S."/>
            <person name="Thomson T."/>
            <person name="Walk T."/>
            <person name="White J."/>
            <person name="Yandava C."/>
            <person name="Burger G."/>
            <person name="Gray M.W."/>
            <person name="Holland P.W.H."/>
            <person name="King N."/>
            <person name="Lang F.B.F."/>
            <person name="Roger A.J."/>
            <person name="Ruiz-Trillo I."/>
            <person name="Lander E."/>
            <person name="Nusbaum C."/>
        </authorList>
    </citation>
    <scope>NUCLEOTIDE SEQUENCE [LARGE SCALE GENOMIC DNA]</scope>
    <source>
        <strain evidence="5 6">ATCC 50062</strain>
    </source>
</reference>
<dbReference type="Gene3D" id="1.50.40.10">
    <property type="entry name" value="Mitochondrial carrier domain"/>
    <property type="match status" value="1"/>
</dbReference>
<keyword evidence="4" id="KW-1133">Transmembrane helix</keyword>
<feature type="transmembrane region" description="Helical" evidence="4">
    <location>
        <begin position="111"/>
        <end position="132"/>
    </location>
</feature>
<dbReference type="RefSeq" id="XP_013760994.1">
    <property type="nucleotide sequence ID" value="XM_013905540.1"/>
</dbReference>
<evidence type="ECO:0000256" key="4">
    <source>
        <dbReference type="SAM" id="Phobius"/>
    </source>
</evidence>
<proteinExistence type="predicted"/>
<dbReference type="InterPro" id="IPR023395">
    <property type="entry name" value="MCP_dom_sf"/>
</dbReference>
<gene>
    <name evidence="5" type="ORF">AMSG_11701</name>
</gene>
<sequence>MAAVRKLWAERGVASLLVGMPEAVAGRVAFSLFRAGMCAVTGGASLPILGSATPLICNLACSFATIPFELVFKRRVVQALTSGHEADGLAIAQDVAQSEGVSSFWSGFRLVLLRASISLALVAPAIALSAALRIPARLRT</sequence>
<name>A0A0L0DW14_THETB</name>
<keyword evidence="2 4" id="KW-0812">Transmembrane</keyword>
<evidence type="ECO:0000256" key="3">
    <source>
        <dbReference type="ARBA" id="ARBA00023136"/>
    </source>
</evidence>
<protein>
    <submittedName>
        <fullName evidence="5">Uncharacterized protein</fullName>
    </submittedName>
</protein>
<dbReference type="AlphaFoldDB" id="A0A0L0DW14"/>
<keyword evidence="6" id="KW-1185">Reference proteome</keyword>
<dbReference type="EMBL" id="GL349441">
    <property type="protein sequence ID" value="KNC56266.1"/>
    <property type="molecule type" value="Genomic_DNA"/>
</dbReference>
<comment type="subcellular location">
    <subcellularLocation>
        <location evidence="1">Membrane</location>
    </subcellularLocation>
</comment>
<evidence type="ECO:0000256" key="2">
    <source>
        <dbReference type="ARBA" id="ARBA00022692"/>
    </source>
</evidence>
<organism evidence="5 6">
    <name type="scientific">Thecamonas trahens ATCC 50062</name>
    <dbReference type="NCBI Taxonomy" id="461836"/>
    <lineage>
        <taxon>Eukaryota</taxon>
        <taxon>Apusozoa</taxon>
        <taxon>Apusomonadida</taxon>
        <taxon>Apusomonadidae</taxon>
        <taxon>Thecamonas</taxon>
    </lineage>
</organism>
<accession>A0A0L0DW14</accession>
<evidence type="ECO:0000313" key="6">
    <source>
        <dbReference type="Proteomes" id="UP000054408"/>
    </source>
</evidence>
<dbReference type="GO" id="GO:0016020">
    <property type="term" value="C:membrane"/>
    <property type="evidence" value="ECO:0007669"/>
    <property type="project" value="UniProtKB-SubCell"/>
</dbReference>
<dbReference type="GeneID" id="25569616"/>